<dbReference type="KEGG" id="hir:HETIRDRAFT_477687"/>
<protein>
    <submittedName>
        <fullName evidence="1">Uncharacterized protein</fullName>
    </submittedName>
</protein>
<evidence type="ECO:0000313" key="1">
    <source>
        <dbReference type="EMBL" id="ETW80131.1"/>
    </source>
</evidence>
<name>W4K503_HETIT</name>
<dbReference type="RefSeq" id="XP_009548649.1">
    <property type="nucleotide sequence ID" value="XM_009550354.1"/>
</dbReference>
<dbReference type="AlphaFoldDB" id="W4K503"/>
<dbReference type="InParanoid" id="W4K503"/>
<dbReference type="eggNOG" id="ENOG502SRS6">
    <property type="taxonomic scope" value="Eukaryota"/>
</dbReference>
<accession>W4K503</accession>
<dbReference type="HOGENOM" id="CLU_066679_1_0_1"/>
<dbReference type="EMBL" id="KI925460">
    <property type="protein sequence ID" value="ETW80131.1"/>
    <property type="molecule type" value="Genomic_DNA"/>
</dbReference>
<keyword evidence="2" id="KW-1185">Reference proteome</keyword>
<proteinExistence type="predicted"/>
<dbReference type="GeneID" id="20677773"/>
<gene>
    <name evidence="1" type="ORF">HETIRDRAFT_477687</name>
</gene>
<sequence length="269" mass="30664">MSIQSSTPHLPRDPRLYIDRILRATAEFSNWDPLKKIQVGDYGTVNRETGVFDIEGNVYEDFLDPDQKGSYQSIVEDPEDSYVANSKEVTRNDIDSKSDPDVPGLAEASIKGEWEFHGDRDALLVMYRPQKTSVPRSLLDYLEGNTIFEDKSVVTSLYSCSGYFFFLGDGKNQKVKLGLRTEDVDGKASTGWWQEHDGGIHKSGFNPDGHPIFVPLFNLKIIAVIRTRYRDSPIPKLEDRWITMPRPWNILHVDGKEWEETVSMSPSFL</sequence>
<reference evidence="1 2" key="1">
    <citation type="journal article" date="2012" name="New Phytol.">
        <title>Insight into trade-off between wood decay and parasitism from the genome of a fungal forest pathogen.</title>
        <authorList>
            <person name="Olson A."/>
            <person name="Aerts A."/>
            <person name="Asiegbu F."/>
            <person name="Belbahri L."/>
            <person name="Bouzid O."/>
            <person name="Broberg A."/>
            <person name="Canback B."/>
            <person name="Coutinho P.M."/>
            <person name="Cullen D."/>
            <person name="Dalman K."/>
            <person name="Deflorio G."/>
            <person name="van Diepen L.T."/>
            <person name="Dunand C."/>
            <person name="Duplessis S."/>
            <person name="Durling M."/>
            <person name="Gonthier P."/>
            <person name="Grimwood J."/>
            <person name="Fossdal C.G."/>
            <person name="Hansson D."/>
            <person name="Henrissat B."/>
            <person name="Hietala A."/>
            <person name="Himmelstrand K."/>
            <person name="Hoffmeister D."/>
            <person name="Hogberg N."/>
            <person name="James T.Y."/>
            <person name="Karlsson M."/>
            <person name="Kohler A."/>
            <person name="Kues U."/>
            <person name="Lee Y.H."/>
            <person name="Lin Y.C."/>
            <person name="Lind M."/>
            <person name="Lindquist E."/>
            <person name="Lombard V."/>
            <person name="Lucas S."/>
            <person name="Lunden K."/>
            <person name="Morin E."/>
            <person name="Murat C."/>
            <person name="Park J."/>
            <person name="Raffaello T."/>
            <person name="Rouze P."/>
            <person name="Salamov A."/>
            <person name="Schmutz J."/>
            <person name="Solheim H."/>
            <person name="Stahlberg J."/>
            <person name="Velez H."/>
            <person name="de Vries R.P."/>
            <person name="Wiebenga A."/>
            <person name="Woodward S."/>
            <person name="Yakovlev I."/>
            <person name="Garbelotto M."/>
            <person name="Martin F."/>
            <person name="Grigoriev I.V."/>
            <person name="Stenlid J."/>
        </authorList>
    </citation>
    <scope>NUCLEOTIDE SEQUENCE [LARGE SCALE GENOMIC DNA]</scope>
    <source>
        <strain evidence="1 2">TC 32-1</strain>
    </source>
</reference>
<dbReference type="Proteomes" id="UP000030671">
    <property type="component" value="Unassembled WGS sequence"/>
</dbReference>
<evidence type="ECO:0000313" key="2">
    <source>
        <dbReference type="Proteomes" id="UP000030671"/>
    </source>
</evidence>
<dbReference type="OrthoDB" id="3255261at2759"/>
<organism evidence="1 2">
    <name type="scientific">Heterobasidion irregulare (strain TC 32-1)</name>
    <dbReference type="NCBI Taxonomy" id="747525"/>
    <lineage>
        <taxon>Eukaryota</taxon>
        <taxon>Fungi</taxon>
        <taxon>Dikarya</taxon>
        <taxon>Basidiomycota</taxon>
        <taxon>Agaricomycotina</taxon>
        <taxon>Agaricomycetes</taxon>
        <taxon>Russulales</taxon>
        <taxon>Bondarzewiaceae</taxon>
        <taxon>Heterobasidion</taxon>
        <taxon>Heterobasidion annosum species complex</taxon>
    </lineage>
</organism>